<comment type="caution">
    <text evidence="1">The sequence shown here is derived from an EMBL/GenBank/DDBJ whole genome shotgun (WGS) entry which is preliminary data.</text>
</comment>
<proteinExistence type="predicted"/>
<dbReference type="EMBL" id="DSRU01000345">
    <property type="protein sequence ID" value="HFN00848.1"/>
    <property type="molecule type" value="Genomic_DNA"/>
</dbReference>
<name>A0A7C3KIL3_9CYAN</name>
<accession>A0A7C3KIL3</accession>
<sequence>MDELSRWMVAIATFGVTFSLPLTLQAKPPEISYSRGEWQVPAGTCKARFTDALKKLQFDGVEGLDETSIQGIKGDYVAMTVCDPITDKVVNYAIIVSGPTADEAEKYVDAISKASE</sequence>
<dbReference type="AlphaFoldDB" id="A0A7C3KIL3"/>
<evidence type="ECO:0000313" key="1">
    <source>
        <dbReference type="EMBL" id="HFN00848.1"/>
    </source>
</evidence>
<reference evidence="1" key="1">
    <citation type="journal article" date="2020" name="mSystems">
        <title>Genome- and Community-Level Interaction Insights into Carbon Utilization and Element Cycling Functions of Hydrothermarchaeota in Hydrothermal Sediment.</title>
        <authorList>
            <person name="Zhou Z."/>
            <person name="Liu Y."/>
            <person name="Xu W."/>
            <person name="Pan J."/>
            <person name="Luo Z.H."/>
            <person name="Li M."/>
        </authorList>
    </citation>
    <scope>NUCLEOTIDE SEQUENCE [LARGE SCALE GENOMIC DNA]</scope>
    <source>
        <strain evidence="1">SpSt-418</strain>
    </source>
</reference>
<gene>
    <name evidence="1" type="ORF">ENR64_24450</name>
</gene>
<protein>
    <submittedName>
        <fullName evidence="1">Uncharacterized protein</fullName>
    </submittedName>
</protein>
<organism evidence="1">
    <name type="scientific">Oscillatoriales cyanobacterium SpSt-418</name>
    <dbReference type="NCBI Taxonomy" id="2282169"/>
    <lineage>
        <taxon>Bacteria</taxon>
        <taxon>Bacillati</taxon>
        <taxon>Cyanobacteriota</taxon>
        <taxon>Cyanophyceae</taxon>
        <taxon>Oscillatoriophycideae</taxon>
        <taxon>Oscillatoriales</taxon>
    </lineage>
</organism>